<keyword evidence="3" id="KW-1185">Reference proteome</keyword>
<protein>
    <submittedName>
        <fullName evidence="2">Alkylhydroperoxidase like protein, AhpD family</fullName>
    </submittedName>
</protein>
<dbReference type="STRING" id="521096.Tpau_3634"/>
<proteinExistence type="predicted"/>
<reference evidence="3" key="1">
    <citation type="submission" date="2010-03" db="EMBL/GenBank/DDBJ databases">
        <title>The complete chromosome of Tsukamurella paurometabola DSM 20162.</title>
        <authorList>
            <consortium name="US DOE Joint Genome Institute (JGI-PGF)"/>
            <person name="Lucas S."/>
            <person name="Copeland A."/>
            <person name="Lapidus A."/>
            <person name="Glavina del Rio T."/>
            <person name="Dalin E."/>
            <person name="Tice H."/>
            <person name="Bruce D."/>
            <person name="Goodwin L."/>
            <person name="Pitluck S."/>
            <person name="Kyrpides N."/>
            <person name="Mavromatis K."/>
            <person name="Ivanova N."/>
            <person name="Mikhailova N."/>
            <person name="Munk A.C."/>
            <person name="Brettin T."/>
            <person name="Detter J.C."/>
            <person name="Tapia R."/>
            <person name="Han C."/>
            <person name="Larimer F."/>
            <person name="Land M."/>
            <person name="Hauser L."/>
            <person name="Markowitz V."/>
            <person name="Cheng J.-F."/>
            <person name="Hugenholtz P."/>
            <person name="Woyke T."/>
            <person name="Wu D."/>
            <person name="Jando M."/>
            <person name="Brambilla E."/>
            <person name="Klenk H.-P."/>
            <person name="Eisen J.A."/>
        </authorList>
    </citation>
    <scope>NUCLEOTIDE SEQUENCE [LARGE SCALE GENOMIC DNA]</scope>
    <source>
        <strain evidence="3">ATCC 8368 / DSM 20162 / CCUG 35730 / CIP 100753 / JCM 10117 / KCTC 9821 / NBRC 16120 / NCIMB 702349 / NCTC 13040</strain>
    </source>
</reference>
<dbReference type="NCBIfam" id="TIGR00778">
    <property type="entry name" value="ahpD_dom"/>
    <property type="match status" value="1"/>
</dbReference>
<dbReference type="InterPro" id="IPR003779">
    <property type="entry name" value="CMD-like"/>
</dbReference>
<dbReference type="Pfam" id="PF02627">
    <property type="entry name" value="CMD"/>
    <property type="match status" value="1"/>
</dbReference>
<name>D5UXX5_TSUPD</name>
<evidence type="ECO:0000313" key="2">
    <source>
        <dbReference type="EMBL" id="ADG80212.1"/>
    </source>
</evidence>
<organism evidence="2 3">
    <name type="scientific">Tsukamurella paurometabola (strain ATCC 8368 / DSM 20162 / CCUG 35730 / CIP 100753 / JCM 10117 / KCTC 9821 / NBRC 16120 / NCIMB 702349 / NCTC 13040)</name>
    <name type="common">Corynebacterium paurometabolum</name>
    <dbReference type="NCBI Taxonomy" id="521096"/>
    <lineage>
        <taxon>Bacteria</taxon>
        <taxon>Bacillati</taxon>
        <taxon>Actinomycetota</taxon>
        <taxon>Actinomycetes</taxon>
        <taxon>Mycobacteriales</taxon>
        <taxon>Tsukamurellaceae</taxon>
        <taxon>Tsukamurella</taxon>
    </lineage>
</organism>
<dbReference type="PANTHER" id="PTHR35446">
    <property type="entry name" value="SI:CH211-175M2.5"/>
    <property type="match status" value="1"/>
</dbReference>
<keyword evidence="2" id="KW-0575">Peroxidase</keyword>
<dbReference type="RefSeq" id="WP_013128208.1">
    <property type="nucleotide sequence ID" value="NC_014158.1"/>
</dbReference>
<dbReference type="InterPro" id="IPR004675">
    <property type="entry name" value="AhpD_core"/>
</dbReference>
<dbReference type="SUPFAM" id="SSF69118">
    <property type="entry name" value="AhpD-like"/>
    <property type="match status" value="1"/>
</dbReference>
<gene>
    <name evidence="2" type="ordered locus">Tpau_3634</name>
</gene>
<evidence type="ECO:0000313" key="3">
    <source>
        <dbReference type="Proteomes" id="UP000001213"/>
    </source>
</evidence>
<dbReference type="eggNOG" id="COG2128">
    <property type="taxonomic scope" value="Bacteria"/>
</dbReference>
<accession>D5UXX5</accession>
<dbReference type="KEGG" id="tpr:Tpau_3634"/>
<dbReference type="InterPro" id="IPR029032">
    <property type="entry name" value="AhpD-like"/>
</dbReference>
<sequence>MAAERVRIDKASPETYKKLIEVSTEVGAAAAAAGLSRTVVELVNLRCSQINGCAYCLSLHHDAGIAAGLTEQQIAVLPAWRDAPALFDDQQRAALEIAELVTNLPPHHAADIAYDRATDVLDTEQTAALIWAAIAINAFNRLSIVSGYEVRKTAGSGRDRSTVA</sequence>
<dbReference type="AlphaFoldDB" id="D5UXX5"/>
<evidence type="ECO:0000259" key="1">
    <source>
        <dbReference type="Pfam" id="PF02627"/>
    </source>
</evidence>
<dbReference type="EMBL" id="CP001966">
    <property type="protein sequence ID" value="ADG80212.1"/>
    <property type="molecule type" value="Genomic_DNA"/>
</dbReference>
<dbReference type="PANTHER" id="PTHR35446:SF2">
    <property type="entry name" value="CARBOXYMUCONOLACTONE DECARBOXYLASE-LIKE DOMAIN-CONTAINING PROTEIN"/>
    <property type="match status" value="1"/>
</dbReference>
<reference evidence="2 3" key="2">
    <citation type="journal article" date="2011" name="Stand. Genomic Sci.">
        <title>Complete genome sequence of Tsukamurella paurometabola type strain (no. 33).</title>
        <authorList>
            <person name="Munk A.C."/>
            <person name="Lapidus A."/>
            <person name="Lucas S."/>
            <person name="Nolan M."/>
            <person name="Tice H."/>
            <person name="Cheng J.F."/>
            <person name="Del Rio T.G."/>
            <person name="Goodwin L."/>
            <person name="Pitluck S."/>
            <person name="Liolios K."/>
            <person name="Huntemann M."/>
            <person name="Ivanova N."/>
            <person name="Mavromatis K."/>
            <person name="Mikhailova N."/>
            <person name="Pati A."/>
            <person name="Chen A."/>
            <person name="Palaniappan K."/>
            <person name="Tapia R."/>
            <person name="Han C."/>
            <person name="Land M."/>
            <person name="Hauser L."/>
            <person name="Chang Y.J."/>
            <person name="Jeffries C.D."/>
            <person name="Brettin T."/>
            <person name="Yasawong M."/>
            <person name="Brambilla E.M."/>
            <person name="Rohde M."/>
            <person name="Sikorski J."/>
            <person name="Goker M."/>
            <person name="Detter J.C."/>
            <person name="Woyke T."/>
            <person name="Bristow J."/>
            <person name="Eisen J.A."/>
            <person name="Markowitz V."/>
            <person name="Hugenholtz P."/>
            <person name="Kyrpides N.C."/>
            <person name="Klenk H.P."/>
        </authorList>
    </citation>
    <scope>NUCLEOTIDE SEQUENCE [LARGE SCALE GENOMIC DNA]</scope>
    <source>
        <strain evidence="3">ATCC 8368 / DSM 20162 / CCUG 35730 / CIP 100753 / JCM 10117 / KCTC 9821 / NBRC 16120 / NCIMB 702349 / NCTC 13040</strain>
    </source>
</reference>
<dbReference type="GO" id="GO:0051920">
    <property type="term" value="F:peroxiredoxin activity"/>
    <property type="evidence" value="ECO:0007669"/>
    <property type="project" value="InterPro"/>
</dbReference>
<keyword evidence="2" id="KW-0560">Oxidoreductase</keyword>
<dbReference type="HOGENOM" id="CLU_082760_6_2_11"/>
<dbReference type="Proteomes" id="UP000001213">
    <property type="component" value="Chromosome"/>
</dbReference>
<feature type="domain" description="Carboxymuconolactone decarboxylase-like" evidence="1">
    <location>
        <begin position="24"/>
        <end position="99"/>
    </location>
</feature>
<dbReference type="Gene3D" id="1.20.1290.10">
    <property type="entry name" value="AhpD-like"/>
    <property type="match status" value="1"/>
</dbReference>